<evidence type="ECO:0000313" key="4">
    <source>
        <dbReference type="Proteomes" id="UP000215914"/>
    </source>
</evidence>
<dbReference type="Gramene" id="mRNA:HanXRQr2_Chr04g0141691">
    <property type="protein sequence ID" value="mRNA:HanXRQr2_Chr04g0141691"/>
    <property type="gene ID" value="HanXRQr2_Chr04g0141691"/>
</dbReference>
<reference evidence="1" key="3">
    <citation type="submission" date="2020-06" db="EMBL/GenBank/DDBJ databases">
        <title>Helianthus annuus Genome sequencing and assembly Release 2.</title>
        <authorList>
            <person name="Gouzy J."/>
            <person name="Langlade N."/>
            <person name="Munos S."/>
        </authorList>
    </citation>
    <scope>NUCLEOTIDE SEQUENCE</scope>
    <source>
        <tissue evidence="1">Leaves</tissue>
    </source>
</reference>
<dbReference type="Proteomes" id="UP000215914">
    <property type="component" value="Chromosome 4"/>
</dbReference>
<dbReference type="EMBL" id="CM007893">
    <property type="protein sequence ID" value="OTG27131.1"/>
    <property type="molecule type" value="Genomic_DNA"/>
</dbReference>
<name>A0A251UXR7_HELAN</name>
<reference evidence="3" key="2">
    <citation type="submission" date="2017-02" db="EMBL/GenBank/DDBJ databases">
        <title>Sunflower complete genome.</title>
        <authorList>
            <person name="Langlade N."/>
            <person name="Munos S."/>
        </authorList>
    </citation>
    <scope>NUCLEOTIDE SEQUENCE [LARGE SCALE GENOMIC DNA]</scope>
    <source>
        <tissue evidence="3">Leaves</tissue>
    </source>
</reference>
<gene>
    <name evidence="3" type="ORF">HannXRQ_Chr04g0096721</name>
    <name evidence="2" type="ORF">HanXRQr2_Chr03g0126211</name>
    <name evidence="1" type="ORF">HanXRQr2_Chr04g0141691</name>
</gene>
<dbReference type="AlphaFoldDB" id="A0A251UXR7"/>
<accession>A0A251UXR7</accession>
<evidence type="ECO:0000313" key="2">
    <source>
        <dbReference type="EMBL" id="KAF5815723.1"/>
    </source>
</evidence>
<evidence type="ECO:0000313" key="3">
    <source>
        <dbReference type="EMBL" id="OTG27131.1"/>
    </source>
</evidence>
<organism evidence="3 4">
    <name type="scientific">Helianthus annuus</name>
    <name type="common">Common sunflower</name>
    <dbReference type="NCBI Taxonomy" id="4232"/>
    <lineage>
        <taxon>Eukaryota</taxon>
        <taxon>Viridiplantae</taxon>
        <taxon>Streptophyta</taxon>
        <taxon>Embryophyta</taxon>
        <taxon>Tracheophyta</taxon>
        <taxon>Spermatophyta</taxon>
        <taxon>Magnoliopsida</taxon>
        <taxon>eudicotyledons</taxon>
        <taxon>Gunneridae</taxon>
        <taxon>Pentapetalae</taxon>
        <taxon>asterids</taxon>
        <taxon>campanulids</taxon>
        <taxon>Asterales</taxon>
        <taxon>Asteraceae</taxon>
        <taxon>Asteroideae</taxon>
        <taxon>Heliantheae alliance</taxon>
        <taxon>Heliantheae</taxon>
        <taxon>Helianthus</taxon>
    </lineage>
</organism>
<protein>
    <submittedName>
        <fullName evidence="3">Uncharacterized protein</fullName>
    </submittedName>
</protein>
<keyword evidence="4" id="KW-1185">Reference proteome</keyword>
<sequence>MAIAIWRSPFPSPSFLSQPRSRVCTCDSRSGFHCFLSQTRSRVSTCDTRSGFHSSITDTSMEPKTLSRALQIYKLDAVPKMFRWLNTSQSPGWKHKNHQGRPLSLKRLTEGLKPTRSSEENEIYKIFTNVMCLHPPKEEDPLRVFNKQIDEDRRIVISRSNINELQKTLDLRNWTWSRVEVKANYEDPGRVTPYVGHSLIPWKGNKLISIAGHSKDASEVINGLFELDLCFNFTN</sequence>
<dbReference type="Gramene" id="mRNA:HanXRQr2_Chr03g0126211">
    <property type="protein sequence ID" value="mRNA:HanXRQr2_Chr03g0126211"/>
    <property type="gene ID" value="HanXRQr2_Chr03g0126211"/>
</dbReference>
<dbReference type="EMBL" id="MNCJ02000318">
    <property type="protein sequence ID" value="KAF5815723.1"/>
    <property type="molecule type" value="Genomic_DNA"/>
</dbReference>
<dbReference type="InParanoid" id="A0A251UXR7"/>
<dbReference type="STRING" id="4232.A0A251UXR7"/>
<dbReference type="EMBL" id="MNCJ02000319">
    <property type="protein sequence ID" value="KAF5808108.1"/>
    <property type="molecule type" value="Genomic_DNA"/>
</dbReference>
<evidence type="ECO:0000313" key="1">
    <source>
        <dbReference type="EMBL" id="KAF5808108.1"/>
    </source>
</evidence>
<proteinExistence type="predicted"/>
<reference evidence="1 4" key="1">
    <citation type="journal article" date="2017" name="Nature">
        <title>The sunflower genome provides insights into oil metabolism, flowering and Asterid evolution.</title>
        <authorList>
            <person name="Badouin H."/>
            <person name="Gouzy J."/>
            <person name="Grassa C.J."/>
            <person name="Murat F."/>
            <person name="Staton S.E."/>
            <person name="Cottret L."/>
            <person name="Lelandais-Briere C."/>
            <person name="Owens G.L."/>
            <person name="Carrere S."/>
            <person name="Mayjonade B."/>
            <person name="Legrand L."/>
            <person name="Gill N."/>
            <person name="Kane N.C."/>
            <person name="Bowers J.E."/>
            <person name="Hubner S."/>
            <person name="Bellec A."/>
            <person name="Berard A."/>
            <person name="Berges H."/>
            <person name="Blanchet N."/>
            <person name="Boniface M.C."/>
            <person name="Brunel D."/>
            <person name="Catrice O."/>
            <person name="Chaidir N."/>
            <person name="Claudel C."/>
            <person name="Donnadieu C."/>
            <person name="Faraut T."/>
            <person name="Fievet G."/>
            <person name="Helmstetter N."/>
            <person name="King M."/>
            <person name="Knapp S.J."/>
            <person name="Lai Z."/>
            <person name="Le Paslier M.C."/>
            <person name="Lippi Y."/>
            <person name="Lorenzon L."/>
            <person name="Mandel J.R."/>
            <person name="Marage G."/>
            <person name="Marchand G."/>
            <person name="Marquand E."/>
            <person name="Bret-Mestries E."/>
            <person name="Morien E."/>
            <person name="Nambeesan S."/>
            <person name="Nguyen T."/>
            <person name="Pegot-Espagnet P."/>
            <person name="Pouilly N."/>
            <person name="Raftis F."/>
            <person name="Sallet E."/>
            <person name="Schiex T."/>
            <person name="Thomas J."/>
            <person name="Vandecasteele C."/>
            <person name="Vares D."/>
            <person name="Vear F."/>
            <person name="Vautrin S."/>
            <person name="Crespi M."/>
            <person name="Mangin B."/>
            <person name="Burke J.M."/>
            <person name="Salse J."/>
            <person name="Munos S."/>
            <person name="Vincourt P."/>
            <person name="Rieseberg L.H."/>
            <person name="Langlade N.B."/>
        </authorList>
    </citation>
    <scope>NUCLEOTIDE SEQUENCE [LARGE SCALE GENOMIC DNA]</scope>
    <source>
        <strain evidence="4">cv. SF193</strain>
        <tissue evidence="1">Leaves</tissue>
    </source>
</reference>